<accession>A0A0E2BE58</accession>
<gene>
    <name evidence="1" type="ORF">LEP1GSC179_2767</name>
</gene>
<dbReference type="InterPro" id="IPR012337">
    <property type="entry name" value="RNaseH-like_sf"/>
</dbReference>
<dbReference type="Gene3D" id="3.30.420.10">
    <property type="entry name" value="Ribonuclease H-like superfamily/Ribonuclease H"/>
    <property type="match status" value="1"/>
</dbReference>
<sequence>MSSERVARILNEVVKVYDLPKQIVVGNGPEFTSKSFLQ</sequence>
<evidence type="ECO:0000313" key="1">
    <source>
        <dbReference type="EMBL" id="EKO33215.1"/>
    </source>
</evidence>
<name>A0A0E2BE58_9LEPT</name>
<evidence type="ECO:0008006" key="3">
    <source>
        <dbReference type="Google" id="ProtNLM"/>
    </source>
</evidence>
<dbReference type="Proteomes" id="UP000006329">
    <property type="component" value="Unassembled WGS sequence"/>
</dbReference>
<dbReference type="GO" id="GO:0003676">
    <property type="term" value="F:nucleic acid binding"/>
    <property type="evidence" value="ECO:0007669"/>
    <property type="project" value="InterPro"/>
</dbReference>
<comment type="caution">
    <text evidence="1">The sequence shown here is derived from an EMBL/GenBank/DDBJ whole genome shotgun (WGS) entry which is preliminary data.</text>
</comment>
<reference evidence="1" key="1">
    <citation type="submission" date="2012-10" db="EMBL/GenBank/DDBJ databases">
        <authorList>
            <person name="Harkins D.M."/>
            <person name="Durkin A.S."/>
            <person name="Brinkac L.M."/>
            <person name="Haft D.H."/>
            <person name="Selengut J.D."/>
            <person name="Sanka R."/>
            <person name="DePew J."/>
            <person name="Purushe J."/>
            <person name="Matthias M.A."/>
            <person name="Vinetz J.M."/>
            <person name="Sutton G.G."/>
            <person name="Nierman W.C."/>
            <person name="Fouts D.E."/>
        </authorList>
    </citation>
    <scope>NUCLEOTIDE SEQUENCE [LARGE SCALE GENOMIC DNA]</scope>
    <source>
        <strain evidence="1">MOR084</strain>
    </source>
</reference>
<dbReference type="EMBL" id="AHON02000053">
    <property type="protein sequence ID" value="EKO33215.1"/>
    <property type="molecule type" value="Genomic_DNA"/>
</dbReference>
<evidence type="ECO:0000313" key="2">
    <source>
        <dbReference type="Proteomes" id="UP000006329"/>
    </source>
</evidence>
<dbReference type="SUPFAM" id="SSF53098">
    <property type="entry name" value="Ribonuclease H-like"/>
    <property type="match status" value="1"/>
</dbReference>
<dbReference type="InterPro" id="IPR036397">
    <property type="entry name" value="RNaseH_sf"/>
</dbReference>
<dbReference type="AlphaFoldDB" id="A0A0E2BE58"/>
<proteinExistence type="predicted"/>
<protein>
    <recommendedName>
        <fullName evidence="3">Integrase core domain protein</fullName>
    </recommendedName>
</protein>
<organism evidence="1 2">
    <name type="scientific">Leptospira santarosai str. MOR084</name>
    <dbReference type="NCBI Taxonomy" id="1049984"/>
    <lineage>
        <taxon>Bacteria</taxon>
        <taxon>Pseudomonadati</taxon>
        <taxon>Spirochaetota</taxon>
        <taxon>Spirochaetia</taxon>
        <taxon>Leptospirales</taxon>
        <taxon>Leptospiraceae</taxon>
        <taxon>Leptospira</taxon>
    </lineage>
</organism>
<keyword evidence="2" id="KW-1185">Reference proteome</keyword>